<evidence type="ECO:0000259" key="18">
    <source>
        <dbReference type="Pfam" id="PF02706"/>
    </source>
</evidence>
<dbReference type="InterPro" id="IPR027417">
    <property type="entry name" value="P-loop_NTPase"/>
</dbReference>
<name>F6CRM4_MARPP</name>
<dbReference type="eggNOG" id="COG0489">
    <property type="taxonomic scope" value="Bacteria"/>
</dbReference>
<evidence type="ECO:0000256" key="6">
    <source>
        <dbReference type="ARBA" id="ARBA00022519"/>
    </source>
</evidence>
<dbReference type="OrthoDB" id="9775724at2"/>
<keyword evidence="21" id="KW-1185">Reference proteome</keyword>
<feature type="coiled-coil region" evidence="16">
    <location>
        <begin position="324"/>
        <end position="383"/>
    </location>
</feature>
<dbReference type="NCBIfam" id="TIGR01007">
    <property type="entry name" value="eps_fam"/>
    <property type="match status" value="1"/>
</dbReference>
<dbReference type="PANTHER" id="PTHR32309">
    <property type="entry name" value="TYROSINE-PROTEIN KINASE"/>
    <property type="match status" value="1"/>
</dbReference>
<keyword evidence="8 17" id="KW-0812">Transmembrane</keyword>
<evidence type="ECO:0000313" key="20">
    <source>
        <dbReference type="EMBL" id="AEF53787.1"/>
    </source>
</evidence>
<dbReference type="EMBL" id="CP002771">
    <property type="protein sequence ID" value="AEF53787.1"/>
    <property type="molecule type" value="Genomic_DNA"/>
</dbReference>
<dbReference type="SUPFAM" id="SSF52540">
    <property type="entry name" value="P-loop containing nucleoside triphosphate hydrolases"/>
    <property type="match status" value="1"/>
</dbReference>
<evidence type="ECO:0000256" key="3">
    <source>
        <dbReference type="ARBA" id="ARBA00008883"/>
    </source>
</evidence>
<feature type="transmembrane region" description="Helical" evidence="17">
    <location>
        <begin position="25"/>
        <end position="43"/>
    </location>
</feature>
<comment type="similarity">
    <text evidence="2">Belongs to the CpsD/CapB family.</text>
</comment>
<dbReference type="eggNOG" id="COG3206">
    <property type="taxonomic scope" value="Bacteria"/>
</dbReference>
<keyword evidence="10" id="KW-0418">Kinase</keyword>
<evidence type="ECO:0000256" key="2">
    <source>
        <dbReference type="ARBA" id="ARBA00007316"/>
    </source>
</evidence>
<organism evidence="20 21">
    <name type="scientific">Marinomonas posidonica (strain CECT 7376 / NCIMB 14433 / IVIA-Po-181)</name>
    <dbReference type="NCBI Taxonomy" id="491952"/>
    <lineage>
        <taxon>Bacteria</taxon>
        <taxon>Pseudomonadati</taxon>
        <taxon>Pseudomonadota</taxon>
        <taxon>Gammaproteobacteria</taxon>
        <taxon>Oceanospirillales</taxon>
        <taxon>Oceanospirillaceae</taxon>
        <taxon>Marinomonas</taxon>
    </lineage>
</organism>
<evidence type="ECO:0000256" key="17">
    <source>
        <dbReference type="SAM" id="Phobius"/>
    </source>
</evidence>
<sequence length="715" mass="81832">MREQGINNDEINLLEIFSIINNKKWMFFILILITSFISSYIYYETPETYTSSVNIQVNLNKKNGGSILDELSFGVGRSNSFGSELELIKSRNLLSNVVDVLKLNKDILEEKQKNHIPDYIKTTLSSINSVLSKFNKSISINEIKEDYIEIRTTKKLQGMLSISYSESGGFITISITSYNAELSKNIVNTIANTYIQYKDREVDLSEEKTLNWLSGELRNIKNDILRSESELKSLSGSNDSPNIKIMMGLKEDELNTLSHDIKRLKEKLNIEEVYFKKIKETKDTNIILDSPLINTTNEIERTKGLISSSETKLLEASFKYGPKHPNYKILNKNLENEKNKLKTQIENQLNIKKSIFEVEKKKLKTLQQSLTEIKLELKKLNQSEDIYLDKLREVESYRNLYNMTLKRFQESQSISKIKSEVARVLDYALLIDVKKNNNRYIKSMLTLLVGGIISLFFSLLLGLLDQKIYNKSSLENITNLAVLTALPKTPSSLNTSDSFQFSTDKIYLESLYRLRTQLRSIHKDKKIISIASTNAKEGKSTTALHLAKALSEVEKTLLIDIDFRRQSITSILNIPKGKPGLSDIIMKKSKFSQAITKNYKEGFDVLGVGNFLDHPNYLLSSPMMKQSLDHLSKYYDRIIIETPPAQIFSDAESVSKLSDGLIIIVKSGHTRKKELIEIINNFEMLKVDILGTILTKINFSSQKKHYNKYIQEKIA</sequence>
<keyword evidence="12 17" id="KW-1133">Transmembrane helix</keyword>
<evidence type="ECO:0000256" key="10">
    <source>
        <dbReference type="ARBA" id="ARBA00022777"/>
    </source>
</evidence>
<dbReference type="Gene3D" id="3.40.50.300">
    <property type="entry name" value="P-loop containing nucleotide triphosphate hydrolases"/>
    <property type="match status" value="1"/>
</dbReference>
<keyword evidence="13 17" id="KW-0472">Membrane</keyword>
<reference evidence="20 21" key="1">
    <citation type="journal article" date="2012" name="Stand. Genomic Sci.">
        <title>Complete genome sequence of Marinomonas posidonica type strain (IVIA-Po-181(T)).</title>
        <authorList>
            <person name="Lucas-Elio P."/>
            <person name="Goodwin L."/>
            <person name="Woyke T."/>
            <person name="Pitluck S."/>
            <person name="Nolan M."/>
            <person name="Kyrpides N.C."/>
            <person name="Detter J.C."/>
            <person name="Copeland A."/>
            <person name="Lu M."/>
            <person name="Bruce D."/>
            <person name="Detter C."/>
            <person name="Tapia R."/>
            <person name="Han S."/>
            <person name="Land M.L."/>
            <person name="Ivanova N."/>
            <person name="Mikhailova N."/>
            <person name="Johnston A.W."/>
            <person name="Sanchez-Amat A."/>
        </authorList>
    </citation>
    <scope>NUCLEOTIDE SEQUENCE [LARGE SCALE GENOMIC DNA]</scope>
    <source>
        <strain evidence="21">CECT 7376 / NCIMB 14433 / IVIA-Po-181</strain>
    </source>
</reference>
<dbReference type="RefSeq" id="WP_013795264.1">
    <property type="nucleotide sequence ID" value="NC_015559.1"/>
</dbReference>
<dbReference type="GO" id="GO:0005886">
    <property type="term" value="C:plasma membrane"/>
    <property type="evidence" value="ECO:0007669"/>
    <property type="project" value="UniProtKB-SubCell"/>
</dbReference>
<dbReference type="Pfam" id="PF13614">
    <property type="entry name" value="AAA_31"/>
    <property type="match status" value="1"/>
</dbReference>
<evidence type="ECO:0000256" key="8">
    <source>
        <dbReference type="ARBA" id="ARBA00022692"/>
    </source>
</evidence>
<dbReference type="KEGG" id="mpc:Mar181_0731"/>
<evidence type="ECO:0000256" key="4">
    <source>
        <dbReference type="ARBA" id="ARBA00011903"/>
    </source>
</evidence>
<dbReference type="InterPro" id="IPR005702">
    <property type="entry name" value="Wzc-like_C"/>
</dbReference>
<dbReference type="EC" id="2.7.10.2" evidence="4"/>
<evidence type="ECO:0000256" key="13">
    <source>
        <dbReference type="ARBA" id="ARBA00023136"/>
    </source>
</evidence>
<keyword evidence="7" id="KW-0808">Transferase</keyword>
<feature type="transmembrane region" description="Helical" evidence="17">
    <location>
        <begin position="444"/>
        <end position="464"/>
    </location>
</feature>
<dbReference type="InterPro" id="IPR025669">
    <property type="entry name" value="AAA_dom"/>
</dbReference>
<gene>
    <name evidence="20" type="ordered locus">Mar181_0731</name>
</gene>
<evidence type="ECO:0000256" key="12">
    <source>
        <dbReference type="ARBA" id="ARBA00022989"/>
    </source>
</evidence>
<feature type="domain" description="Polysaccharide chain length determinant N-terminal" evidence="18">
    <location>
        <begin position="9"/>
        <end position="99"/>
    </location>
</feature>
<dbReference type="InterPro" id="IPR050445">
    <property type="entry name" value="Bact_polysacc_biosynth/exp"/>
</dbReference>
<evidence type="ECO:0000256" key="9">
    <source>
        <dbReference type="ARBA" id="ARBA00022741"/>
    </source>
</evidence>
<dbReference type="InterPro" id="IPR003856">
    <property type="entry name" value="LPS_length_determ_N"/>
</dbReference>
<keyword evidence="14" id="KW-0829">Tyrosine-protein kinase</keyword>
<evidence type="ECO:0000256" key="16">
    <source>
        <dbReference type="SAM" id="Coils"/>
    </source>
</evidence>
<comment type="subcellular location">
    <subcellularLocation>
        <location evidence="1">Cell inner membrane</location>
        <topology evidence="1">Multi-pass membrane protein</topology>
    </subcellularLocation>
</comment>
<dbReference type="Pfam" id="PF02706">
    <property type="entry name" value="Wzz"/>
    <property type="match status" value="1"/>
</dbReference>
<evidence type="ECO:0000256" key="1">
    <source>
        <dbReference type="ARBA" id="ARBA00004429"/>
    </source>
</evidence>
<evidence type="ECO:0000313" key="21">
    <source>
        <dbReference type="Proteomes" id="UP000009230"/>
    </source>
</evidence>
<evidence type="ECO:0000256" key="5">
    <source>
        <dbReference type="ARBA" id="ARBA00022475"/>
    </source>
</evidence>
<feature type="domain" description="AAA" evidence="19">
    <location>
        <begin position="526"/>
        <end position="685"/>
    </location>
</feature>
<evidence type="ECO:0000256" key="14">
    <source>
        <dbReference type="ARBA" id="ARBA00023137"/>
    </source>
</evidence>
<dbReference type="PANTHER" id="PTHR32309:SF13">
    <property type="entry name" value="FERRIC ENTEROBACTIN TRANSPORT PROTEIN FEPE"/>
    <property type="match status" value="1"/>
</dbReference>
<dbReference type="GO" id="GO:0004715">
    <property type="term" value="F:non-membrane spanning protein tyrosine kinase activity"/>
    <property type="evidence" value="ECO:0007669"/>
    <property type="project" value="UniProtKB-EC"/>
</dbReference>
<keyword evidence="6" id="KW-0997">Cell inner membrane</keyword>
<evidence type="ECO:0000256" key="11">
    <source>
        <dbReference type="ARBA" id="ARBA00022840"/>
    </source>
</evidence>
<keyword evidence="11" id="KW-0067">ATP-binding</keyword>
<comment type="similarity">
    <text evidence="3">Belongs to the etk/wzc family.</text>
</comment>
<dbReference type="GO" id="GO:0005524">
    <property type="term" value="F:ATP binding"/>
    <property type="evidence" value="ECO:0007669"/>
    <property type="project" value="UniProtKB-KW"/>
</dbReference>
<dbReference type="Proteomes" id="UP000009230">
    <property type="component" value="Chromosome"/>
</dbReference>
<keyword evidence="5" id="KW-1003">Cell membrane</keyword>
<protein>
    <recommendedName>
        <fullName evidence="4">non-specific protein-tyrosine kinase</fullName>
        <ecNumber evidence="4">2.7.10.2</ecNumber>
    </recommendedName>
</protein>
<keyword evidence="9" id="KW-0547">Nucleotide-binding</keyword>
<comment type="catalytic activity">
    <reaction evidence="15">
        <text>L-tyrosyl-[protein] + ATP = O-phospho-L-tyrosyl-[protein] + ADP + H(+)</text>
        <dbReference type="Rhea" id="RHEA:10596"/>
        <dbReference type="Rhea" id="RHEA-COMP:10136"/>
        <dbReference type="Rhea" id="RHEA-COMP:20101"/>
        <dbReference type="ChEBI" id="CHEBI:15378"/>
        <dbReference type="ChEBI" id="CHEBI:30616"/>
        <dbReference type="ChEBI" id="CHEBI:46858"/>
        <dbReference type="ChEBI" id="CHEBI:61978"/>
        <dbReference type="ChEBI" id="CHEBI:456216"/>
        <dbReference type="EC" id="2.7.10.2"/>
    </reaction>
</comment>
<evidence type="ECO:0000259" key="19">
    <source>
        <dbReference type="Pfam" id="PF13614"/>
    </source>
</evidence>
<dbReference type="AlphaFoldDB" id="F6CRM4"/>
<accession>F6CRM4</accession>
<dbReference type="HOGENOM" id="CLU_009912_2_1_6"/>
<proteinExistence type="inferred from homology"/>
<evidence type="ECO:0000256" key="7">
    <source>
        <dbReference type="ARBA" id="ARBA00022679"/>
    </source>
</evidence>
<evidence type="ECO:0000256" key="15">
    <source>
        <dbReference type="ARBA" id="ARBA00051245"/>
    </source>
</evidence>
<dbReference type="STRING" id="491952.Mar181_0731"/>
<dbReference type="CDD" id="cd05387">
    <property type="entry name" value="BY-kinase"/>
    <property type="match status" value="1"/>
</dbReference>
<keyword evidence="16" id="KW-0175">Coiled coil</keyword>